<feature type="transmembrane region" description="Helical" evidence="6">
    <location>
        <begin position="98"/>
        <end position="119"/>
    </location>
</feature>
<keyword evidence="5 6" id="KW-0472">Membrane</keyword>
<keyword evidence="3 6" id="KW-0812">Transmembrane</keyword>
<evidence type="ECO:0000313" key="9">
    <source>
        <dbReference type="Proteomes" id="UP000307440"/>
    </source>
</evidence>
<sequence length="294" mass="33419">MPLDIVNRLKRRFGEDAFDWASRTYILDWVTVAFIWALGWYAKYITVTERDFSIKDPLIHHPHRKNQVSSPFNQFIAVVAPSIMIVAVALIKRSLMDVHHGLVGILATRGIATVVTRFLKNRIGRLRPDFLSRCKWDKMAQICTGDPKDIMEGRRSFPSGHSATAFSGMFYLSLFLAGQTAAWCFHANRFPPGFLRSRMQRFVIACLPLFWAFHVALSRMEDNRHHKEDVIVGGCIGVLSALIGYLMFWPSPFSSSNFDADATGQPRYIYESRAPGRGRVEFELAPMDDNTNAV</sequence>
<feature type="transmembrane region" description="Helical" evidence="6">
    <location>
        <begin position="230"/>
        <end position="249"/>
    </location>
</feature>
<dbReference type="PANTHER" id="PTHR10165:SF35">
    <property type="entry name" value="RE23632P"/>
    <property type="match status" value="1"/>
</dbReference>
<dbReference type="InterPro" id="IPR000326">
    <property type="entry name" value="PAP2/HPO"/>
</dbReference>
<dbReference type="Gene3D" id="1.20.144.10">
    <property type="entry name" value="Phosphatidic acid phosphatase type 2/haloperoxidase"/>
    <property type="match status" value="1"/>
</dbReference>
<evidence type="ECO:0000256" key="3">
    <source>
        <dbReference type="ARBA" id="ARBA00022692"/>
    </source>
</evidence>
<evidence type="ECO:0000256" key="1">
    <source>
        <dbReference type="ARBA" id="ARBA00004141"/>
    </source>
</evidence>
<dbReference type="GO" id="GO:0016020">
    <property type="term" value="C:membrane"/>
    <property type="evidence" value="ECO:0007669"/>
    <property type="project" value="UniProtKB-SubCell"/>
</dbReference>
<evidence type="ECO:0000259" key="7">
    <source>
        <dbReference type="SMART" id="SM00014"/>
    </source>
</evidence>
<evidence type="ECO:0000256" key="6">
    <source>
        <dbReference type="SAM" id="Phobius"/>
    </source>
</evidence>
<feature type="transmembrane region" description="Helical" evidence="6">
    <location>
        <begin position="20"/>
        <end position="42"/>
    </location>
</feature>
<dbReference type="STRING" id="230819.A0A5C3LA95"/>
<feature type="transmembrane region" description="Helical" evidence="6">
    <location>
        <begin position="202"/>
        <end position="218"/>
    </location>
</feature>
<gene>
    <name evidence="8" type="ORF">FA15DRAFT_663852</name>
</gene>
<feature type="transmembrane region" description="Helical" evidence="6">
    <location>
        <begin position="72"/>
        <end position="92"/>
    </location>
</feature>
<dbReference type="Pfam" id="PF01569">
    <property type="entry name" value="PAP2"/>
    <property type="match status" value="1"/>
</dbReference>
<dbReference type="EMBL" id="ML210148">
    <property type="protein sequence ID" value="TFK29688.1"/>
    <property type="molecule type" value="Genomic_DNA"/>
</dbReference>
<feature type="domain" description="Phosphatidic acid phosphatase type 2/haloperoxidase" evidence="7">
    <location>
        <begin position="102"/>
        <end position="245"/>
    </location>
</feature>
<dbReference type="InterPro" id="IPR036938">
    <property type="entry name" value="PAP2/HPO_sf"/>
</dbReference>
<dbReference type="GO" id="GO:0046839">
    <property type="term" value="P:phospholipid dephosphorylation"/>
    <property type="evidence" value="ECO:0007669"/>
    <property type="project" value="TreeGrafter"/>
</dbReference>
<proteinExistence type="inferred from homology"/>
<evidence type="ECO:0000256" key="2">
    <source>
        <dbReference type="ARBA" id="ARBA00008816"/>
    </source>
</evidence>
<evidence type="ECO:0000256" key="5">
    <source>
        <dbReference type="ARBA" id="ARBA00023136"/>
    </source>
</evidence>
<keyword evidence="4 6" id="KW-1133">Transmembrane helix</keyword>
<dbReference type="GO" id="GO:0008195">
    <property type="term" value="F:phosphatidate phosphatase activity"/>
    <property type="evidence" value="ECO:0007669"/>
    <property type="project" value="TreeGrafter"/>
</dbReference>
<reference evidence="8 9" key="1">
    <citation type="journal article" date="2019" name="Nat. Ecol. Evol.">
        <title>Megaphylogeny resolves global patterns of mushroom evolution.</title>
        <authorList>
            <person name="Varga T."/>
            <person name="Krizsan K."/>
            <person name="Foldi C."/>
            <person name="Dima B."/>
            <person name="Sanchez-Garcia M."/>
            <person name="Sanchez-Ramirez S."/>
            <person name="Szollosi G.J."/>
            <person name="Szarkandi J.G."/>
            <person name="Papp V."/>
            <person name="Albert L."/>
            <person name="Andreopoulos W."/>
            <person name="Angelini C."/>
            <person name="Antonin V."/>
            <person name="Barry K.W."/>
            <person name="Bougher N.L."/>
            <person name="Buchanan P."/>
            <person name="Buyck B."/>
            <person name="Bense V."/>
            <person name="Catcheside P."/>
            <person name="Chovatia M."/>
            <person name="Cooper J."/>
            <person name="Damon W."/>
            <person name="Desjardin D."/>
            <person name="Finy P."/>
            <person name="Geml J."/>
            <person name="Haridas S."/>
            <person name="Hughes K."/>
            <person name="Justo A."/>
            <person name="Karasinski D."/>
            <person name="Kautmanova I."/>
            <person name="Kiss B."/>
            <person name="Kocsube S."/>
            <person name="Kotiranta H."/>
            <person name="LaButti K.M."/>
            <person name="Lechner B.E."/>
            <person name="Liimatainen K."/>
            <person name="Lipzen A."/>
            <person name="Lukacs Z."/>
            <person name="Mihaltcheva S."/>
            <person name="Morgado L.N."/>
            <person name="Niskanen T."/>
            <person name="Noordeloos M.E."/>
            <person name="Ohm R.A."/>
            <person name="Ortiz-Santana B."/>
            <person name="Ovrebo C."/>
            <person name="Racz N."/>
            <person name="Riley R."/>
            <person name="Savchenko A."/>
            <person name="Shiryaev A."/>
            <person name="Soop K."/>
            <person name="Spirin V."/>
            <person name="Szebenyi C."/>
            <person name="Tomsovsky M."/>
            <person name="Tulloss R.E."/>
            <person name="Uehling J."/>
            <person name="Grigoriev I.V."/>
            <person name="Vagvolgyi C."/>
            <person name="Papp T."/>
            <person name="Martin F.M."/>
            <person name="Miettinen O."/>
            <person name="Hibbett D.S."/>
            <person name="Nagy L.G."/>
        </authorList>
    </citation>
    <scope>NUCLEOTIDE SEQUENCE [LARGE SCALE GENOMIC DNA]</scope>
    <source>
        <strain evidence="8 9">CBS 121175</strain>
    </source>
</reference>
<comment type="subcellular location">
    <subcellularLocation>
        <location evidence="1">Membrane</location>
        <topology evidence="1">Multi-pass membrane protein</topology>
    </subcellularLocation>
</comment>
<dbReference type="OrthoDB" id="10030083at2759"/>
<organism evidence="8 9">
    <name type="scientific">Coprinopsis marcescibilis</name>
    <name type="common">Agaric fungus</name>
    <name type="synonym">Psathyrella marcescibilis</name>
    <dbReference type="NCBI Taxonomy" id="230819"/>
    <lineage>
        <taxon>Eukaryota</taxon>
        <taxon>Fungi</taxon>
        <taxon>Dikarya</taxon>
        <taxon>Basidiomycota</taxon>
        <taxon>Agaricomycotina</taxon>
        <taxon>Agaricomycetes</taxon>
        <taxon>Agaricomycetidae</taxon>
        <taxon>Agaricales</taxon>
        <taxon>Agaricineae</taxon>
        <taxon>Psathyrellaceae</taxon>
        <taxon>Coprinopsis</taxon>
    </lineage>
</organism>
<keyword evidence="9" id="KW-1185">Reference proteome</keyword>
<evidence type="ECO:0000256" key="4">
    <source>
        <dbReference type="ARBA" id="ARBA00022989"/>
    </source>
</evidence>
<dbReference type="SUPFAM" id="SSF48317">
    <property type="entry name" value="Acid phosphatase/Vanadium-dependent haloperoxidase"/>
    <property type="match status" value="1"/>
</dbReference>
<name>A0A5C3LA95_COPMA</name>
<dbReference type="Proteomes" id="UP000307440">
    <property type="component" value="Unassembled WGS sequence"/>
</dbReference>
<comment type="similarity">
    <text evidence="2">Belongs to the PA-phosphatase related phosphoesterase family.</text>
</comment>
<accession>A0A5C3LA95</accession>
<dbReference type="AlphaFoldDB" id="A0A5C3LA95"/>
<dbReference type="CDD" id="cd03390">
    <property type="entry name" value="PAP2_containing_1_like"/>
    <property type="match status" value="1"/>
</dbReference>
<dbReference type="InterPro" id="IPR043216">
    <property type="entry name" value="PAP-like"/>
</dbReference>
<feature type="transmembrane region" description="Helical" evidence="6">
    <location>
        <begin position="163"/>
        <end position="182"/>
    </location>
</feature>
<dbReference type="GO" id="GO:0006644">
    <property type="term" value="P:phospholipid metabolic process"/>
    <property type="evidence" value="ECO:0007669"/>
    <property type="project" value="InterPro"/>
</dbReference>
<protein>
    <submittedName>
        <fullName evidence="8">Lipid phosphate phosphatase 1</fullName>
    </submittedName>
</protein>
<dbReference type="SMART" id="SM00014">
    <property type="entry name" value="acidPPc"/>
    <property type="match status" value="1"/>
</dbReference>
<dbReference type="PANTHER" id="PTHR10165">
    <property type="entry name" value="LIPID PHOSPHATE PHOSPHATASE"/>
    <property type="match status" value="1"/>
</dbReference>
<evidence type="ECO:0000313" key="8">
    <source>
        <dbReference type="EMBL" id="TFK29688.1"/>
    </source>
</evidence>